<accession>A0ABY5K4M9</accession>
<organism evidence="2 3">
    <name type="scientific">Cellulomonas wangsupingiae</name>
    <dbReference type="NCBI Taxonomy" id="2968085"/>
    <lineage>
        <taxon>Bacteria</taxon>
        <taxon>Bacillati</taxon>
        <taxon>Actinomycetota</taxon>
        <taxon>Actinomycetes</taxon>
        <taxon>Micrococcales</taxon>
        <taxon>Cellulomonadaceae</taxon>
        <taxon>Cellulomonas</taxon>
    </lineage>
</organism>
<reference evidence="2 3" key="1">
    <citation type="submission" date="2022-07" db="EMBL/GenBank/DDBJ databases">
        <title>Novel species in genus cellulomonas.</title>
        <authorList>
            <person name="Ye L."/>
        </authorList>
    </citation>
    <scope>NUCLEOTIDE SEQUENCE [LARGE SCALE GENOMIC DNA]</scope>
    <source>
        <strain evidence="3">zg-Y908</strain>
    </source>
</reference>
<keyword evidence="3" id="KW-1185">Reference proteome</keyword>
<keyword evidence="1" id="KW-1133">Transmembrane helix</keyword>
<evidence type="ECO:0000313" key="3">
    <source>
        <dbReference type="Proteomes" id="UP001317322"/>
    </source>
</evidence>
<dbReference type="Proteomes" id="UP001317322">
    <property type="component" value="Chromosome"/>
</dbReference>
<dbReference type="EMBL" id="CP101989">
    <property type="protein sequence ID" value="UUI64015.1"/>
    <property type="molecule type" value="Genomic_DNA"/>
</dbReference>
<feature type="transmembrane region" description="Helical" evidence="1">
    <location>
        <begin position="12"/>
        <end position="34"/>
    </location>
</feature>
<name>A0ABY5K4M9_9CELL</name>
<protein>
    <submittedName>
        <fullName evidence="2">Uncharacterized protein</fullName>
    </submittedName>
</protein>
<evidence type="ECO:0000256" key="1">
    <source>
        <dbReference type="SAM" id="Phobius"/>
    </source>
</evidence>
<proteinExistence type="predicted"/>
<keyword evidence="1" id="KW-0812">Transmembrane</keyword>
<sequence>MSTSMTPVPTTGTTVVFVGLFVLCMLVVGLLGFLTYSRRHSRARTAVGADGPGWRTYGARLTSTQAADLEAAGVWDAAAMCGFGYSSEGVRLWLEDGGREVLSIARQDVAAVGTDDVESIHHRVQRGLVVVLADGTRHGFILHTPGGGGLSRRRGKGYEAVAADLASVLGVAVAS</sequence>
<dbReference type="RefSeq" id="WP_227565564.1">
    <property type="nucleotide sequence ID" value="NZ_CP101989.1"/>
</dbReference>
<gene>
    <name evidence="2" type="ORF">NP075_12840</name>
</gene>
<evidence type="ECO:0000313" key="2">
    <source>
        <dbReference type="EMBL" id="UUI64015.1"/>
    </source>
</evidence>
<keyword evidence="1" id="KW-0472">Membrane</keyword>